<dbReference type="Gene3D" id="3.90.180.10">
    <property type="entry name" value="Medium-chain alcohol dehydrogenases, catalytic domain"/>
    <property type="match status" value="1"/>
</dbReference>
<reference evidence="11 12" key="1">
    <citation type="journal article" date="2015" name="BMC Genomics">
        <title>Gene expression during zombie ant biting behavior reflects the complexity underlying fungal parasitic behavioral manipulation.</title>
        <authorList>
            <person name="de Bekker C."/>
            <person name="Ohm R.A."/>
            <person name="Loreto R.G."/>
            <person name="Sebastian A."/>
            <person name="Albert I."/>
            <person name="Merrow M."/>
            <person name="Brachmann A."/>
            <person name="Hughes D.P."/>
        </authorList>
    </citation>
    <scope>NUCLEOTIDE SEQUENCE [LARGE SCALE GENOMIC DNA]</scope>
    <source>
        <strain evidence="11 12">SC16a</strain>
    </source>
</reference>
<dbReference type="EMBL" id="LAZP02000035">
    <property type="protein sequence ID" value="PFH62270.1"/>
    <property type="molecule type" value="Genomic_DNA"/>
</dbReference>
<evidence type="ECO:0000313" key="12">
    <source>
        <dbReference type="Proteomes" id="UP000037136"/>
    </source>
</evidence>
<dbReference type="SMART" id="SM00826">
    <property type="entry name" value="PKS_DH"/>
    <property type="match status" value="1"/>
</dbReference>
<dbReference type="OrthoDB" id="329835at2759"/>
<dbReference type="Proteomes" id="UP000037136">
    <property type="component" value="Unassembled WGS sequence"/>
</dbReference>
<dbReference type="InterPro" id="IPR049551">
    <property type="entry name" value="PKS_DH_C"/>
</dbReference>
<dbReference type="CDD" id="cd05195">
    <property type="entry name" value="enoyl_red"/>
    <property type="match status" value="1"/>
</dbReference>
<dbReference type="InterPro" id="IPR016036">
    <property type="entry name" value="Malonyl_transacylase_ACP-bd"/>
</dbReference>
<dbReference type="Pfam" id="PF21089">
    <property type="entry name" value="PKS_DH_N"/>
    <property type="match status" value="1"/>
</dbReference>
<feature type="active site" description="Proton acceptor; for dehydratase activity" evidence="8">
    <location>
        <position position="564"/>
    </location>
</feature>
<comment type="caution">
    <text evidence="11">The sequence shown here is derived from an EMBL/GenBank/DDBJ whole genome shotgun (WGS) entry which is preliminary data.</text>
</comment>
<keyword evidence="2" id="KW-0597">Phosphoprotein</keyword>
<feature type="domain" description="PKS/mFAS DH" evidence="10">
    <location>
        <begin position="532"/>
        <end position="846"/>
    </location>
</feature>
<evidence type="ECO:0000256" key="4">
    <source>
        <dbReference type="ARBA" id="ARBA00022857"/>
    </source>
</evidence>
<dbReference type="InterPro" id="IPR011032">
    <property type="entry name" value="GroES-like_sf"/>
</dbReference>
<dbReference type="PROSITE" id="PS52019">
    <property type="entry name" value="PKS_MFAS_DH"/>
    <property type="match status" value="1"/>
</dbReference>
<evidence type="ECO:0000256" key="5">
    <source>
        <dbReference type="ARBA" id="ARBA00023002"/>
    </source>
</evidence>
<dbReference type="SUPFAM" id="SSF52151">
    <property type="entry name" value="FabD/lysophospholipase-like"/>
    <property type="match status" value="1"/>
</dbReference>
<dbReference type="Gene3D" id="3.40.366.10">
    <property type="entry name" value="Malonyl-Coenzyme A Acyl Carrier Protein, domain 2"/>
    <property type="match status" value="1"/>
</dbReference>
<feature type="region of interest" description="C-terminal hotdog fold" evidence="8">
    <location>
        <begin position="689"/>
        <end position="846"/>
    </location>
</feature>
<dbReference type="InterPro" id="IPR050091">
    <property type="entry name" value="PKS_NRPS_Biosynth_Enz"/>
</dbReference>
<evidence type="ECO:0000256" key="1">
    <source>
        <dbReference type="ARBA" id="ARBA00022450"/>
    </source>
</evidence>
<dbReference type="InterPro" id="IPR020843">
    <property type="entry name" value="ER"/>
</dbReference>
<dbReference type="InterPro" id="IPR036291">
    <property type="entry name" value="NAD(P)-bd_dom_sf"/>
</dbReference>
<dbReference type="Pfam" id="PF08659">
    <property type="entry name" value="KR"/>
    <property type="match status" value="1"/>
</dbReference>
<proteinExistence type="predicted"/>
<evidence type="ECO:0000256" key="6">
    <source>
        <dbReference type="ARBA" id="ARBA00023268"/>
    </source>
</evidence>
<dbReference type="SMART" id="SM00829">
    <property type="entry name" value="PKS_ER"/>
    <property type="match status" value="1"/>
</dbReference>
<dbReference type="InterPro" id="IPR049900">
    <property type="entry name" value="PKS_mFAS_DH"/>
</dbReference>
<dbReference type="SUPFAM" id="SSF50129">
    <property type="entry name" value="GroES-like"/>
    <property type="match status" value="1"/>
</dbReference>
<dbReference type="Pfam" id="PF00698">
    <property type="entry name" value="Acyl_transf_1"/>
    <property type="match status" value="1"/>
</dbReference>
<dbReference type="Pfam" id="PF08240">
    <property type="entry name" value="ADH_N"/>
    <property type="match status" value="1"/>
</dbReference>
<evidence type="ECO:0000256" key="2">
    <source>
        <dbReference type="ARBA" id="ARBA00022553"/>
    </source>
</evidence>
<dbReference type="GO" id="GO:0016491">
    <property type="term" value="F:oxidoreductase activity"/>
    <property type="evidence" value="ECO:0007669"/>
    <property type="project" value="UniProtKB-KW"/>
</dbReference>
<dbReference type="Pfam" id="PF16197">
    <property type="entry name" value="KAsynt_C_assoc"/>
    <property type="match status" value="1"/>
</dbReference>
<dbReference type="InterPro" id="IPR057326">
    <property type="entry name" value="KR_dom"/>
</dbReference>
<dbReference type="GO" id="GO:0032259">
    <property type="term" value="P:methylation"/>
    <property type="evidence" value="ECO:0007669"/>
    <property type="project" value="UniProtKB-KW"/>
</dbReference>
<evidence type="ECO:0000313" key="11">
    <source>
        <dbReference type="EMBL" id="PFH62270.1"/>
    </source>
</evidence>
<dbReference type="GO" id="GO:0044550">
    <property type="term" value="P:secondary metabolite biosynthetic process"/>
    <property type="evidence" value="ECO:0007669"/>
    <property type="project" value="TreeGrafter"/>
</dbReference>
<accession>A0A2A9PN21</accession>
<keyword evidence="1" id="KW-0596">Phosphopantetheine</keyword>
<dbReference type="InterPro" id="IPR014043">
    <property type="entry name" value="Acyl_transferase_dom"/>
</dbReference>
<dbReference type="SUPFAM" id="SSF47336">
    <property type="entry name" value="ACP-like"/>
    <property type="match status" value="1"/>
</dbReference>
<dbReference type="SUPFAM" id="SSF51735">
    <property type="entry name" value="NAD(P)-binding Rossmann-fold domains"/>
    <property type="match status" value="2"/>
</dbReference>
<dbReference type="InterPro" id="IPR016035">
    <property type="entry name" value="Acyl_Trfase/lysoPLipase"/>
</dbReference>
<protein>
    <submittedName>
        <fullName evidence="11">Uncharacterized protein</fullName>
    </submittedName>
</protein>
<dbReference type="GO" id="GO:0008168">
    <property type="term" value="F:methyltransferase activity"/>
    <property type="evidence" value="ECO:0007669"/>
    <property type="project" value="UniProtKB-KW"/>
</dbReference>
<dbReference type="Pfam" id="PF23114">
    <property type="entry name" value="NAD-bd_HRPKS_sdrA"/>
    <property type="match status" value="1"/>
</dbReference>
<dbReference type="InterPro" id="IPR056501">
    <property type="entry name" value="NAD-bd_HRPKS_sdrA"/>
</dbReference>
<keyword evidence="3" id="KW-0808">Transferase</keyword>
<reference evidence="11 12" key="2">
    <citation type="journal article" date="2017" name="Sci. Rep.">
        <title>Ant-infecting Ophiocordyceps genomes reveal a high diversity of potential behavioral manipulation genes and a possible major role for enterotoxins.</title>
        <authorList>
            <person name="de Bekker C."/>
            <person name="Ohm R.A."/>
            <person name="Evans H.C."/>
            <person name="Brachmann A."/>
            <person name="Hughes D.P."/>
        </authorList>
    </citation>
    <scope>NUCLEOTIDE SEQUENCE [LARGE SCALE GENOMIC DNA]</scope>
    <source>
        <strain evidence="11 12">SC16a</strain>
    </source>
</reference>
<feature type="region of interest" description="N-terminal hotdog fold" evidence="8">
    <location>
        <begin position="532"/>
        <end position="675"/>
    </location>
</feature>
<dbReference type="InterPro" id="IPR001227">
    <property type="entry name" value="Ac_transferase_dom_sf"/>
</dbReference>
<keyword evidence="4" id="KW-0521">NADP</keyword>
<dbReference type="InterPro" id="IPR016039">
    <property type="entry name" value="Thiolase-like"/>
</dbReference>
<dbReference type="Gene3D" id="3.40.50.720">
    <property type="entry name" value="NAD(P)-binding Rossmann-like Domain"/>
    <property type="match status" value="2"/>
</dbReference>
<dbReference type="GO" id="GO:0004312">
    <property type="term" value="F:fatty acid synthase activity"/>
    <property type="evidence" value="ECO:0007669"/>
    <property type="project" value="TreeGrafter"/>
</dbReference>
<dbReference type="Pfam" id="PF13602">
    <property type="entry name" value="ADH_zinc_N_2"/>
    <property type="match status" value="1"/>
</dbReference>
<dbReference type="Gene3D" id="3.40.47.10">
    <property type="match status" value="1"/>
</dbReference>
<dbReference type="STRING" id="268505.A0A2A9PN21"/>
<name>A0A2A9PN21_OPHUN</name>
<dbReference type="PANTHER" id="PTHR43775">
    <property type="entry name" value="FATTY ACID SYNTHASE"/>
    <property type="match status" value="1"/>
</dbReference>
<dbReference type="SMART" id="SM00822">
    <property type="entry name" value="PKS_KR"/>
    <property type="match status" value="1"/>
</dbReference>
<dbReference type="SMART" id="SM00823">
    <property type="entry name" value="PKS_PP"/>
    <property type="match status" value="1"/>
</dbReference>
<dbReference type="GO" id="GO:0006633">
    <property type="term" value="P:fatty acid biosynthetic process"/>
    <property type="evidence" value="ECO:0007669"/>
    <property type="project" value="TreeGrafter"/>
</dbReference>
<dbReference type="PROSITE" id="PS50075">
    <property type="entry name" value="CARRIER"/>
    <property type="match status" value="1"/>
</dbReference>
<dbReference type="InterPro" id="IPR036736">
    <property type="entry name" value="ACP-like_sf"/>
</dbReference>
<dbReference type="Gene3D" id="1.10.1200.10">
    <property type="entry name" value="ACP-like"/>
    <property type="match status" value="1"/>
</dbReference>
<evidence type="ECO:0000259" key="10">
    <source>
        <dbReference type="PROSITE" id="PS52019"/>
    </source>
</evidence>
<dbReference type="InterPro" id="IPR013968">
    <property type="entry name" value="PKS_KR"/>
</dbReference>
<dbReference type="InterPro" id="IPR020807">
    <property type="entry name" value="PKS_DH"/>
</dbReference>
<feature type="active site" description="Proton donor; for dehydratase activity" evidence="8">
    <location>
        <position position="755"/>
    </location>
</feature>
<keyword evidence="7" id="KW-0012">Acyltransferase</keyword>
<keyword evidence="5" id="KW-0560">Oxidoreductase</keyword>
<evidence type="ECO:0000256" key="8">
    <source>
        <dbReference type="PROSITE-ProRule" id="PRU01363"/>
    </source>
</evidence>
<evidence type="ECO:0000256" key="7">
    <source>
        <dbReference type="ARBA" id="ARBA00023315"/>
    </source>
</evidence>
<gene>
    <name evidence="11" type="ORF">XA68_14401</name>
</gene>
<dbReference type="Gene3D" id="3.10.129.110">
    <property type="entry name" value="Polyketide synthase dehydratase"/>
    <property type="match status" value="1"/>
</dbReference>
<keyword evidence="12" id="KW-1185">Reference proteome</keyword>
<evidence type="ECO:0000259" key="9">
    <source>
        <dbReference type="PROSITE" id="PS50075"/>
    </source>
</evidence>
<dbReference type="InterPro" id="IPR032821">
    <property type="entry name" value="PKS_assoc"/>
</dbReference>
<dbReference type="GO" id="GO:0031177">
    <property type="term" value="F:phosphopantetheine binding"/>
    <property type="evidence" value="ECO:0007669"/>
    <property type="project" value="InterPro"/>
</dbReference>
<dbReference type="InterPro" id="IPR049552">
    <property type="entry name" value="PKS_DH_N"/>
</dbReference>
<organism evidence="11 12">
    <name type="scientific">Ophiocordyceps unilateralis</name>
    <name type="common">Zombie-ant fungus</name>
    <name type="synonym">Torrubia unilateralis</name>
    <dbReference type="NCBI Taxonomy" id="268505"/>
    <lineage>
        <taxon>Eukaryota</taxon>
        <taxon>Fungi</taxon>
        <taxon>Dikarya</taxon>
        <taxon>Ascomycota</taxon>
        <taxon>Pezizomycotina</taxon>
        <taxon>Sordariomycetes</taxon>
        <taxon>Hypocreomycetidae</taxon>
        <taxon>Hypocreales</taxon>
        <taxon>Ophiocordycipitaceae</taxon>
        <taxon>Ophiocordyceps</taxon>
    </lineage>
</organism>
<dbReference type="Pfam" id="PF14765">
    <property type="entry name" value="PS-DH"/>
    <property type="match status" value="1"/>
</dbReference>
<dbReference type="PANTHER" id="PTHR43775:SF50">
    <property type="entry name" value="HIGHLY REDUCING POLYKETIDE SYNTHASE SRDA"/>
    <property type="match status" value="1"/>
</dbReference>
<dbReference type="CDD" id="cd05274">
    <property type="entry name" value="KR_FAS_SDR_x"/>
    <property type="match status" value="1"/>
</dbReference>
<evidence type="ECO:0000256" key="3">
    <source>
        <dbReference type="ARBA" id="ARBA00022679"/>
    </source>
</evidence>
<dbReference type="SMART" id="SM00827">
    <property type="entry name" value="PKS_AT"/>
    <property type="match status" value="1"/>
</dbReference>
<dbReference type="InterPro" id="IPR042104">
    <property type="entry name" value="PKS_dehydratase_sf"/>
</dbReference>
<dbReference type="SUPFAM" id="SSF55048">
    <property type="entry name" value="Probable ACP-binding domain of malonyl-CoA ACP transacylase"/>
    <property type="match status" value="1"/>
</dbReference>
<feature type="domain" description="Carrier" evidence="9">
    <location>
        <begin position="1910"/>
        <end position="1988"/>
    </location>
</feature>
<keyword evidence="6" id="KW-0511">Multifunctional enzyme</keyword>
<dbReference type="InterPro" id="IPR020806">
    <property type="entry name" value="PKS_PP-bd"/>
</dbReference>
<sequence length="1994" mass="216166">MRVLTQVEAWPRALRRASINSFGYGGANGHVILESVESYLDHSPPVINGHLTNGHVVPTDEVLLLPFSAASGKSLETRRRQVGSMVQQVDADGLRAVAATLSKCHAKLRLRDFALATASPKPALLETAEGRDESTQGASPLPFAFIFTGQGAQYAGMAKELLEQNKAFLASIRELDQVLQSLPSHQAPSWTLEQTMLAPAATSKVNDVTRSQPVCTAVQIALVDLLRSWGVSPSAVIGHSSGEIAASYSAGLLTASQAILAAYFRGFAVGQMKTRGAMMAAGLTAAAADALIEDLGLTQVRVACVNAPESVTLSGSEADMETLQAELQKQNKFARKLETGGRAYHSHMMVQVGDLYEQLVAPYFGSSSSSGPLTATMFSTVGQSAEHLGVVDGRTNMAVYFRRNLEQPVQFSSALESLMTSGKFHLIELGPHSALKGPVQQIRSGAKRDKLSAPYSATLVRKEDANIRLKKLAGALFTHGHDLDWHVVNSMPRSRSLSHMDLPPYPWDYSKELPWHEPRASVDIRNRKHIRHELLGTRTAAGNGIDWSWRNIMRLSEMPWLRDHKLGPQVVLPGSAYVAVAMEALAQIRDLKEKLAAGEGMSFECQSINISAPFLVHDDNDAEAEHTELHTIMCQRKISTANASGEWYEFSISSWASGHTTLHCTGSIRVVQPSAEAGHGTVLIAGQGYEAWSMGRWYDKSREEGLNFGPHFESLTSLHTDGNRTCADAIATTLLEPPSAGSAGMPYALHPITIDACFQAAIMGGTAGNLSTLRAYVPVFIDECHIQLPQGGCASLGTDECKIHTRMERTGFSTRKVNCTLRQPNGAPVVDMKNVRMSLYTGKSPVQSANSMYLQRQPCLRILWKPDILRMHSGSVTELRQYLGAFGAEQSADMKDNESLLVLGALLDLAGHKMPRMRVLELGQDCQCIAQQCLGLLGKDTAFPRCRSWSGGRLDEEGKLVFDDSTASEPFDVVVIPHHSMSQKVWGRASDQFMSVVSEQGIVMTRKTDEAVASLTSAGFVTLELPRETLLAVRSHKTTGLENKEVVIVTPNKSSPAIDALANALETHLKRSTGVTQTRRVPLSNIEKVELSSQVVCVSLLEMEREFLATMNEADMNRLRKVTDNVAGIIWLTGANMLAAPVPDLTLSSGLSRALMLEQPALRFTVLDVGTADVTQPDTVSSTCNSVLLALTPCCAMDDTEFVQLDDLLYVSRFAPALDLNSLFRQRLEQDEPMTTSTLASIAPAKLSIGQVGMTDTMHFQQVAEPPSKPAAGFVDVDLRAISLNAKDVYAMNGRVETRAATTALDFAGVVSAVGPDVKHLKPGDRVVGLAPNHFGTTERVPAASVHKLLPDEEYTVLATLLTVYSTALFALRDRAHLRAGESILIHGGAGAFGLAAIAMAQSMGATVYTTVGSQSKRDYLIDEMGVPAGNIFNSRDASFVQGIKDATGHGVDVIVNSLVGDLMHSSWSCIAPFGRFVEIGKRELIDAGKLDMQVFLKNTTFTAFDLSEFFYAEDAYYRNIFYGLIAQVMALYREGKIKTLPVATFDVSEIAQAYRYFTNKDRIGKVAISMENPHSRVPVMPAQYKTVFDAEKTYLLVGCLGGLGRSLSRWMMSRGARKFVFLGRSGCDKPTARQLVTRLEDAGASVTVVRGDVSDASHVREAVAACVAEGPIGGVVQAAMGLKEALFTTMTNDAWHIGIRPKWRGTWNLHHALEGYDDSLDFFLMTSSLSGSCGTATESNYCAANGFLDSFARWRRARGKPAISLGLGMISEVGYLHENPEIEALLLRKGIQPLNEDEFLQVVDFGLAGPMGESDFARQAPGSEEGAHILTGLEPYGIRKLMDRGFDVNNGIMEDSRTSLLAASLLAERDAQGAGQGADVGQLNEASDWVKDVPASAVSIIASEASAPTLRDAVLRLTKKRFGNLILMPADQVDDGSPLASFGVDSMLAAEFRTWFWNTFKLDVPFLDIVSPQKTLSNLAEFVEEGLVASWAS</sequence>
<dbReference type="InterPro" id="IPR009081">
    <property type="entry name" value="PP-bd_ACP"/>
</dbReference>
<dbReference type="InterPro" id="IPR013154">
    <property type="entry name" value="ADH-like_N"/>
</dbReference>
<dbReference type="Pfam" id="PF00550">
    <property type="entry name" value="PP-binding"/>
    <property type="match status" value="1"/>
</dbReference>